<name>A0ABU7KD07_9ACTN</name>
<comment type="caution">
    <text evidence="2">The sequence shown here is derived from an EMBL/GenBank/DDBJ whole genome shotgun (WGS) entry which is preliminary data.</text>
</comment>
<dbReference type="Proteomes" id="UP001356095">
    <property type="component" value="Unassembled WGS sequence"/>
</dbReference>
<gene>
    <name evidence="2" type="ORF">Q8791_23110</name>
</gene>
<organism evidence="2 3">
    <name type="scientific">Nocardiopsis codii</name>
    <dbReference type="NCBI Taxonomy" id="3065942"/>
    <lineage>
        <taxon>Bacteria</taxon>
        <taxon>Bacillati</taxon>
        <taxon>Actinomycetota</taxon>
        <taxon>Actinomycetes</taxon>
        <taxon>Streptosporangiales</taxon>
        <taxon>Nocardiopsidaceae</taxon>
        <taxon>Nocardiopsis</taxon>
    </lineage>
</organism>
<sequence>MTAPARVQRSRTRGWKAPAGTRYVGRPTRWGNPFVVRPVGDVWIVVDTGRGPARERSVRVSGEPGVHHTVVDARRAAADLYALHIGPMGLYEFGAEDLAVLRAELGGRDLMCWCPPGPCHADTLLTLANPT</sequence>
<proteinExistence type="predicted"/>
<keyword evidence="3" id="KW-1185">Reference proteome</keyword>
<accession>A0ABU7KD07</accession>
<reference evidence="2 3" key="1">
    <citation type="submission" date="2023-08" db="EMBL/GenBank/DDBJ databases">
        <authorList>
            <person name="Girao M."/>
            <person name="Carvalho M.F."/>
        </authorList>
    </citation>
    <scope>NUCLEOTIDE SEQUENCE [LARGE SCALE GENOMIC DNA]</scope>
    <source>
        <strain evidence="2 3">CT-R113</strain>
    </source>
</reference>
<protein>
    <submittedName>
        <fullName evidence="2">DUF4326 domain-containing protein</fullName>
    </submittedName>
</protein>
<dbReference type="InterPro" id="IPR025475">
    <property type="entry name" value="DUF4326"/>
</dbReference>
<dbReference type="EMBL" id="JAUZMY010000026">
    <property type="protein sequence ID" value="MEE2040111.1"/>
    <property type="molecule type" value="Genomic_DNA"/>
</dbReference>
<dbReference type="Pfam" id="PF14216">
    <property type="entry name" value="DUF4326"/>
    <property type="match status" value="1"/>
</dbReference>
<evidence type="ECO:0000259" key="1">
    <source>
        <dbReference type="Pfam" id="PF14216"/>
    </source>
</evidence>
<feature type="domain" description="DUF4326" evidence="1">
    <location>
        <begin position="11"/>
        <end position="125"/>
    </location>
</feature>
<evidence type="ECO:0000313" key="3">
    <source>
        <dbReference type="Proteomes" id="UP001356095"/>
    </source>
</evidence>
<evidence type="ECO:0000313" key="2">
    <source>
        <dbReference type="EMBL" id="MEE2040111.1"/>
    </source>
</evidence>
<dbReference type="RefSeq" id="WP_330093880.1">
    <property type="nucleotide sequence ID" value="NZ_JAUZMY010000026.1"/>
</dbReference>